<evidence type="ECO:0000313" key="1">
    <source>
        <dbReference type="EMBL" id="KDR77410.1"/>
    </source>
</evidence>
<organism evidence="1 2">
    <name type="scientific">Galerina marginata (strain CBS 339.88)</name>
    <dbReference type="NCBI Taxonomy" id="685588"/>
    <lineage>
        <taxon>Eukaryota</taxon>
        <taxon>Fungi</taxon>
        <taxon>Dikarya</taxon>
        <taxon>Basidiomycota</taxon>
        <taxon>Agaricomycotina</taxon>
        <taxon>Agaricomycetes</taxon>
        <taxon>Agaricomycetidae</taxon>
        <taxon>Agaricales</taxon>
        <taxon>Agaricineae</taxon>
        <taxon>Strophariaceae</taxon>
        <taxon>Galerina</taxon>
    </lineage>
</organism>
<proteinExistence type="predicted"/>
<sequence>MTTFAPPVHIFHPIFKQFISGAGDRDRDLDLDLPRNSHPATRVHVLRLPGKTAEPASNRQLLSKLLGIVFMKTKKMRKGLVIMVVCPRSTLQPLVKVFHSSSGSMSECSVKAAVIVLSKLVVARNERGFSAVLPKLHDYREKATTAADIPPSNFNAGEGAPRPPFYPYPTSFLDLENDRLAHFEYV</sequence>
<dbReference type="HOGENOM" id="CLU_1454510_0_0_1"/>
<dbReference type="Proteomes" id="UP000027222">
    <property type="component" value="Unassembled WGS sequence"/>
</dbReference>
<keyword evidence="2" id="KW-1185">Reference proteome</keyword>
<reference evidence="2" key="1">
    <citation type="journal article" date="2014" name="Proc. Natl. Acad. Sci. U.S.A.">
        <title>Extensive sampling of basidiomycete genomes demonstrates inadequacy of the white-rot/brown-rot paradigm for wood decay fungi.</title>
        <authorList>
            <person name="Riley R."/>
            <person name="Salamov A.A."/>
            <person name="Brown D.W."/>
            <person name="Nagy L.G."/>
            <person name="Floudas D."/>
            <person name="Held B.W."/>
            <person name="Levasseur A."/>
            <person name="Lombard V."/>
            <person name="Morin E."/>
            <person name="Otillar R."/>
            <person name="Lindquist E.A."/>
            <person name="Sun H."/>
            <person name="LaButti K.M."/>
            <person name="Schmutz J."/>
            <person name="Jabbour D."/>
            <person name="Luo H."/>
            <person name="Baker S.E."/>
            <person name="Pisabarro A.G."/>
            <person name="Walton J.D."/>
            <person name="Blanchette R.A."/>
            <person name="Henrissat B."/>
            <person name="Martin F."/>
            <person name="Cullen D."/>
            <person name="Hibbett D.S."/>
            <person name="Grigoriev I.V."/>
        </authorList>
    </citation>
    <scope>NUCLEOTIDE SEQUENCE [LARGE SCALE GENOMIC DNA]</scope>
    <source>
        <strain evidence="2">CBS 339.88</strain>
    </source>
</reference>
<dbReference type="AlphaFoldDB" id="A0A067T2L7"/>
<gene>
    <name evidence="1" type="ORF">GALMADRAFT_209782</name>
</gene>
<name>A0A067T2L7_GALM3</name>
<evidence type="ECO:0000313" key="2">
    <source>
        <dbReference type="Proteomes" id="UP000027222"/>
    </source>
</evidence>
<protein>
    <submittedName>
        <fullName evidence="1">Uncharacterized protein</fullName>
    </submittedName>
</protein>
<dbReference type="EMBL" id="KL142376">
    <property type="protein sequence ID" value="KDR77410.1"/>
    <property type="molecule type" value="Genomic_DNA"/>
</dbReference>
<accession>A0A067T2L7</accession>